<dbReference type="EMBL" id="CM023474">
    <property type="protein sequence ID" value="KAH7949430.1"/>
    <property type="molecule type" value="Genomic_DNA"/>
</dbReference>
<name>A0ACB8CQY1_DERSI</name>
<keyword evidence="2" id="KW-1185">Reference proteome</keyword>
<evidence type="ECO:0000313" key="2">
    <source>
        <dbReference type="Proteomes" id="UP000821865"/>
    </source>
</evidence>
<evidence type="ECO:0000313" key="1">
    <source>
        <dbReference type="EMBL" id="KAH7949430.1"/>
    </source>
</evidence>
<organism evidence="1 2">
    <name type="scientific">Dermacentor silvarum</name>
    <name type="common">Tick</name>
    <dbReference type="NCBI Taxonomy" id="543639"/>
    <lineage>
        <taxon>Eukaryota</taxon>
        <taxon>Metazoa</taxon>
        <taxon>Ecdysozoa</taxon>
        <taxon>Arthropoda</taxon>
        <taxon>Chelicerata</taxon>
        <taxon>Arachnida</taxon>
        <taxon>Acari</taxon>
        <taxon>Parasitiformes</taxon>
        <taxon>Ixodida</taxon>
        <taxon>Ixodoidea</taxon>
        <taxon>Ixodidae</taxon>
        <taxon>Rhipicephalinae</taxon>
        <taxon>Dermacentor</taxon>
    </lineage>
</organism>
<gene>
    <name evidence="1" type="ORF">HPB49_009727</name>
</gene>
<dbReference type="Proteomes" id="UP000821865">
    <property type="component" value="Chromosome 5"/>
</dbReference>
<comment type="caution">
    <text evidence="1">The sequence shown here is derived from an EMBL/GenBank/DDBJ whole genome shotgun (WGS) entry which is preliminary data.</text>
</comment>
<protein>
    <submittedName>
        <fullName evidence="1">Uncharacterized protein</fullName>
    </submittedName>
</protein>
<accession>A0ACB8CQY1</accession>
<proteinExistence type="predicted"/>
<sequence length="162" mass="17790">MHVQMNGEDISPEEFIEGNGWYTIGCKTQSNRETAQSNTQNGAHSRTGDGANGNRQRSRQQHRNVKQQVIRNSKMPLLPRSYFKPAIRPTGGLDVATTGIVRLASAIYRGANVAAQEAAEATVCSNNHQTILVMSTPHATHAAKYRQLEAIIIGDRRHEVSA</sequence>
<reference evidence="1" key="1">
    <citation type="submission" date="2020-05" db="EMBL/GenBank/DDBJ databases">
        <title>Large-scale comparative analyses of tick genomes elucidate their genetic diversity and vector capacities.</title>
        <authorList>
            <person name="Jia N."/>
            <person name="Wang J."/>
            <person name="Shi W."/>
            <person name="Du L."/>
            <person name="Sun Y."/>
            <person name="Zhan W."/>
            <person name="Jiang J."/>
            <person name="Wang Q."/>
            <person name="Zhang B."/>
            <person name="Ji P."/>
            <person name="Sakyi L.B."/>
            <person name="Cui X."/>
            <person name="Yuan T."/>
            <person name="Jiang B."/>
            <person name="Yang W."/>
            <person name="Lam T.T.-Y."/>
            <person name="Chang Q."/>
            <person name="Ding S."/>
            <person name="Wang X."/>
            <person name="Zhu J."/>
            <person name="Ruan X."/>
            <person name="Zhao L."/>
            <person name="Wei J."/>
            <person name="Que T."/>
            <person name="Du C."/>
            <person name="Cheng J."/>
            <person name="Dai P."/>
            <person name="Han X."/>
            <person name="Huang E."/>
            <person name="Gao Y."/>
            <person name="Liu J."/>
            <person name="Shao H."/>
            <person name="Ye R."/>
            <person name="Li L."/>
            <person name="Wei W."/>
            <person name="Wang X."/>
            <person name="Wang C."/>
            <person name="Yang T."/>
            <person name="Huo Q."/>
            <person name="Li W."/>
            <person name="Guo W."/>
            <person name="Chen H."/>
            <person name="Zhou L."/>
            <person name="Ni X."/>
            <person name="Tian J."/>
            <person name="Zhou Y."/>
            <person name="Sheng Y."/>
            <person name="Liu T."/>
            <person name="Pan Y."/>
            <person name="Xia L."/>
            <person name="Li J."/>
            <person name="Zhao F."/>
            <person name="Cao W."/>
        </authorList>
    </citation>
    <scope>NUCLEOTIDE SEQUENCE</scope>
    <source>
        <strain evidence="1">Dsil-2018</strain>
    </source>
</reference>